<dbReference type="GO" id="GO:0004519">
    <property type="term" value="F:endonuclease activity"/>
    <property type="evidence" value="ECO:0007669"/>
    <property type="project" value="UniProtKB-KW"/>
</dbReference>
<dbReference type="EMBL" id="JACHLR010000002">
    <property type="protein sequence ID" value="MBB4857212.1"/>
    <property type="molecule type" value="Genomic_DNA"/>
</dbReference>
<reference evidence="1 2" key="1">
    <citation type="submission" date="2020-08" db="EMBL/GenBank/DDBJ databases">
        <title>Functional genomics of gut bacteria from endangered species of beetles.</title>
        <authorList>
            <person name="Carlos-Shanley C."/>
        </authorList>
    </citation>
    <scope>NUCLEOTIDE SEQUENCE [LARGE SCALE GENOMIC DNA]</scope>
    <source>
        <strain evidence="1 2">S00245</strain>
    </source>
</reference>
<gene>
    <name evidence="1" type="ORF">HNO88_000519</name>
</gene>
<organism evidence="1 2">
    <name type="scientific">Novosphingobium chloroacetimidivorans</name>
    <dbReference type="NCBI Taxonomy" id="1428314"/>
    <lineage>
        <taxon>Bacteria</taxon>
        <taxon>Pseudomonadati</taxon>
        <taxon>Pseudomonadota</taxon>
        <taxon>Alphaproteobacteria</taxon>
        <taxon>Sphingomonadales</taxon>
        <taxon>Sphingomonadaceae</taxon>
        <taxon>Novosphingobium</taxon>
    </lineage>
</organism>
<keyword evidence="1" id="KW-0255">Endonuclease</keyword>
<sequence>MAQPRSAKLAWPMIAGAFGVAILVGGALDAASVRAPDRATTAYAEAISGCAVTDGDTIRCGDERIRLLGIDAPEMPGHCRPGRDCVQGDPYASTSNLAAGMAGKLTIQRVGEDHYGRTLAMVAGSQGDLSCWQLKHNQVVYKAKWDNGLRVARACPGAVL</sequence>
<keyword evidence="2" id="KW-1185">Reference proteome</keyword>
<keyword evidence="1" id="KW-0378">Hydrolase</keyword>
<evidence type="ECO:0000313" key="1">
    <source>
        <dbReference type="EMBL" id="MBB4857212.1"/>
    </source>
</evidence>
<name>A0A7W7NVK5_9SPHN</name>
<evidence type="ECO:0000313" key="2">
    <source>
        <dbReference type="Proteomes" id="UP000555448"/>
    </source>
</evidence>
<protein>
    <submittedName>
        <fullName evidence="1">Endonuclease YncB(Thermonuclease family)</fullName>
    </submittedName>
</protein>
<dbReference type="InterPro" id="IPR035437">
    <property type="entry name" value="SNase_OB-fold_sf"/>
</dbReference>
<dbReference type="RefSeq" id="WP_312856976.1">
    <property type="nucleotide sequence ID" value="NZ_JACHLR010000002.1"/>
</dbReference>
<proteinExistence type="predicted"/>
<comment type="caution">
    <text evidence="1">The sequence shown here is derived from an EMBL/GenBank/DDBJ whole genome shotgun (WGS) entry which is preliminary data.</text>
</comment>
<dbReference type="Gene3D" id="2.40.50.90">
    <property type="match status" value="1"/>
</dbReference>
<dbReference type="SUPFAM" id="SSF50199">
    <property type="entry name" value="Staphylococcal nuclease"/>
    <property type="match status" value="1"/>
</dbReference>
<keyword evidence="1" id="KW-0540">Nuclease</keyword>
<dbReference type="AlphaFoldDB" id="A0A7W7NVK5"/>
<accession>A0A7W7NVK5</accession>
<dbReference type="Proteomes" id="UP000555448">
    <property type="component" value="Unassembled WGS sequence"/>
</dbReference>